<dbReference type="SUPFAM" id="SSF51735">
    <property type="entry name" value="NAD(P)-binding Rossmann-fold domains"/>
    <property type="match status" value="1"/>
</dbReference>
<evidence type="ECO:0000259" key="1">
    <source>
        <dbReference type="Pfam" id="PF01408"/>
    </source>
</evidence>
<feature type="non-terminal residue" evidence="2">
    <location>
        <position position="300"/>
    </location>
</feature>
<proteinExistence type="predicted"/>
<protein>
    <submittedName>
        <fullName evidence="2">Gfo/Idh/MocA family oxidoreductase</fullName>
    </submittedName>
</protein>
<evidence type="ECO:0000313" key="2">
    <source>
        <dbReference type="EMBL" id="TMI89620.1"/>
    </source>
</evidence>
<accession>A0A537K1I7</accession>
<dbReference type="EMBL" id="VBAK01000120">
    <property type="protein sequence ID" value="TMI89620.1"/>
    <property type="molecule type" value="Genomic_DNA"/>
</dbReference>
<dbReference type="Proteomes" id="UP000318509">
    <property type="component" value="Unassembled WGS sequence"/>
</dbReference>
<dbReference type="Gene3D" id="3.30.360.10">
    <property type="entry name" value="Dihydrodipicolinate Reductase, domain 2"/>
    <property type="match status" value="1"/>
</dbReference>
<organism evidence="2 3">
    <name type="scientific">Candidatus Segetimicrobium genomatis</name>
    <dbReference type="NCBI Taxonomy" id="2569760"/>
    <lineage>
        <taxon>Bacteria</taxon>
        <taxon>Bacillati</taxon>
        <taxon>Candidatus Sysuimicrobiota</taxon>
        <taxon>Candidatus Sysuimicrobiia</taxon>
        <taxon>Candidatus Sysuimicrobiales</taxon>
        <taxon>Candidatus Segetimicrobiaceae</taxon>
        <taxon>Candidatus Segetimicrobium</taxon>
    </lineage>
</organism>
<reference evidence="2 3" key="1">
    <citation type="journal article" date="2019" name="Nat. Microbiol.">
        <title>Mediterranean grassland soil C-N compound turnover is dependent on rainfall and depth, and is mediated by genomically divergent microorganisms.</title>
        <authorList>
            <person name="Diamond S."/>
            <person name="Andeer P.F."/>
            <person name="Li Z."/>
            <person name="Crits-Christoph A."/>
            <person name="Burstein D."/>
            <person name="Anantharaman K."/>
            <person name="Lane K.R."/>
            <person name="Thomas B.C."/>
            <person name="Pan C."/>
            <person name="Northen T.R."/>
            <person name="Banfield J.F."/>
        </authorList>
    </citation>
    <scope>NUCLEOTIDE SEQUENCE [LARGE SCALE GENOMIC DNA]</scope>
    <source>
        <strain evidence="2">NP_3</strain>
    </source>
</reference>
<dbReference type="InterPro" id="IPR036291">
    <property type="entry name" value="NAD(P)-bd_dom_sf"/>
</dbReference>
<dbReference type="GO" id="GO:0000166">
    <property type="term" value="F:nucleotide binding"/>
    <property type="evidence" value="ECO:0007669"/>
    <property type="project" value="InterPro"/>
</dbReference>
<dbReference type="AlphaFoldDB" id="A0A537K1I7"/>
<sequence>MTARITRVGIIGLGRIAESAHIPALLAIEGVQITAVCDIDHKALTTLAGRYGISERYVDAAEMAAASTCDCVFVLTRPHDAHASISRMMLRHGKDVLCEKPMATNLDDARQLVDLAKETSRILMIGFNRRFMPLVRQAKSLFTGRRLEVCKISHTASSRRTNTLLDNPHAIDLMRYFIDSPPRAVHAGKPGGNTVNPSVTALIEFESGAAGVLILNNDAGGVSEQVELHGGGLSVFLNITDHVLRYSDRTWGDERSAPAQWSEYRGAKQARFEELHGFSDLDRHFVDCVRSRRPPAAGAA</sequence>
<dbReference type="Gene3D" id="3.40.50.720">
    <property type="entry name" value="NAD(P)-binding Rossmann-like Domain"/>
    <property type="match status" value="1"/>
</dbReference>
<dbReference type="Pfam" id="PF01408">
    <property type="entry name" value="GFO_IDH_MocA"/>
    <property type="match status" value="1"/>
</dbReference>
<dbReference type="PANTHER" id="PTHR43708">
    <property type="entry name" value="CONSERVED EXPRESSED OXIDOREDUCTASE (EUROFUNG)"/>
    <property type="match status" value="1"/>
</dbReference>
<dbReference type="SUPFAM" id="SSF55347">
    <property type="entry name" value="Glyceraldehyde-3-phosphate dehydrogenase-like, C-terminal domain"/>
    <property type="match status" value="1"/>
</dbReference>
<dbReference type="PANTHER" id="PTHR43708:SF4">
    <property type="entry name" value="OXIDOREDUCTASE YCEM-RELATED"/>
    <property type="match status" value="1"/>
</dbReference>
<gene>
    <name evidence="2" type="ORF">E6H00_09130</name>
</gene>
<feature type="domain" description="Gfo/Idh/MocA-like oxidoreductase N-terminal" evidence="1">
    <location>
        <begin position="7"/>
        <end position="127"/>
    </location>
</feature>
<comment type="caution">
    <text evidence="2">The sequence shown here is derived from an EMBL/GenBank/DDBJ whole genome shotgun (WGS) entry which is preliminary data.</text>
</comment>
<evidence type="ECO:0000313" key="3">
    <source>
        <dbReference type="Proteomes" id="UP000318509"/>
    </source>
</evidence>
<dbReference type="InterPro" id="IPR051317">
    <property type="entry name" value="Gfo/Idh/MocA_oxidoreduct"/>
</dbReference>
<name>A0A537K1I7_9BACT</name>
<dbReference type="InterPro" id="IPR000683">
    <property type="entry name" value="Gfo/Idh/MocA-like_OxRdtase_N"/>
</dbReference>